<feature type="transmembrane region" description="Helical" evidence="1">
    <location>
        <begin position="36"/>
        <end position="54"/>
    </location>
</feature>
<proteinExistence type="predicted"/>
<keyword evidence="3" id="KW-1185">Reference proteome</keyword>
<keyword evidence="1" id="KW-1133">Transmembrane helix</keyword>
<sequence>MPLHSVTASALLNLMLSLKSGSWGWFSEGISSSPPLAVFLMGVLRLSHILLIYLDCWYNLRFV</sequence>
<name>A0AAV9BSX7_ACOGR</name>
<dbReference type="EMBL" id="JAUJYN010000001">
    <property type="protein sequence ID" value="KAK1279348.1"/>
    <property type="molecule type" value="Genomic_DNA"/>
</dbReference>
<reference evidence="2" key="1">
    <citation type="journal article" date="2023" name="Nat. Commun.">
        <title>Diploid and tetraploid genomes of Acorus and the evolution of monocots.</title>
        <authorList>
            <person name="Ma L."/>
            <person name="Liu K.W."/>
            <person name="Li Z."/>
            <person name="Hsiao Y.Y."/>
            <person name="Qi Y."/>
            <person name="Fu T."/>
            <person name="Tang G.D."/>
            <person name="Zhang D."/>
            <person name="Sun W.H."/>
            <person name="Liu D.K."/>
            <person name="Li Y."/>
            <person name="Chen G.Z."/>
            <person name="Liu X.D."/>
            <person name="Liao X.Y."/>
            <person name="Jiang Y.T."/>
            <person name="Yu X."/>
            <person name="Hao Y."/>
            <person name="Huang J."/>
            <person name="Zhao X.W."/>
            <person name="Ke S."/>
            <person name="Chen Y.Y."/>
            <person name="Wu W.L."/>
            <person name="Hsu J.L."/>
            <person name="Lin Y.F."/>
            <person name="Huang M.D."/>
            <person name="Li C.Y."/>
            <person name="Huang L."/>
            <person name="Wang Z.W."/>
            <person name="Zhao X."/>
            <person name="Zhong W.Y."/>
            <person name="Peng D.H."/>
            <person name="Ahmad S."/>
            <person name="Lan S."/>
            <person name="Zhang J.S."/>
            <person name="Tsai W.C."/>
            <person name="Van de Peer Y."/>
            <person name="Liu Z.J."/>
        </authorList>
    </citation>
    <scope>NUCLEOTIDE SEQUENCE</scope>
    <source>
        <strain evidence="2">SCP</strain>
    </source>
</reference>
<accession>A0AAV9BSX7</accession>
<evidence type="ECO:0000313" key="2">
    <source>
        <dbReference type="EMBL" id="KAK1279348.1"/>
    </source>
</evidence>
<gene>
    <name evidence="2" type="ORF">QJS04_geneDACA002863</name>
</gene>
<comment type="caution">
    <text evidence="2">The sequence shown here is derived from an EMBL/GenBank/DDBJ whole genome shotgun (WGS) entry which is preliminary data.</text>
</comment>
<evidence type="ECO:0000256" key="1">
    <source>
        <dbReference type="SAM" id="Phobius"/>
    </source>
</evidence>
<protein>
    <submittedName>
        <fullName evidence="2">Uncharacterized protein</fullName>
    </submittedName>
</protein>
<dbReference type="Proteomes" id="UP001179952">
    <property type="component" value="Unassembled WGS sequence"/>
</dbReference>
<organism evidence="2 3">
    <name type="scientific">Acorus gramineus</name>
    <name type="common">Dwarf sweet flag</name>
    <dbReference type="NCBI Taxonomy" id="55184"/>
    <lineage>
        <taxon>Eukaryota</taxon>
        <taxon>Viridiplantae</taxon>
        <taxon>Streptophyta</taxon>
        <taxon>Embryophyta</taxon>
        <taxon>Tracheophyta</taxon>
        <taxon>Spermatophyta</taxon>
        <taxon>Magnoliopsida</taxon>
        <taxon>Liliopsida</taxon>
        <taxon>Acoraceae</taxon>
        <taxon>Acorus</taxon>
    </lineage>
</organism>
<keyword evidence="1" id="KW-0472">Membrane</keyword>
<dbReference type="AlphaFoldDB" id="A0AAV9BSX7"/>
<reference evidence="2" key="2">
    <citation type="submission" date="2023-06" db="EMBL/GenBank/DDBJ databases">
        <authorList>
            <person name="Ma L."/>
            <person name="Liu K.-W."/>
            <person name="Li Z."/>
            <person name="Hsiao Y.-Y."/>
            <person name="Qi Y."/>
            <person name="Fu T."/>
            <person name="Tang G."/>
            <person name="Zhang D."/>
            <person name="Sun W.-H."/>
            <person name="Liu D.-K."/>
            <person name="Li Y."/>
            <person name="Chen G.-Z."/>
            <person name="Liu X.-D."/>
            <person name="Liao X.-Y."/>
            <person name="Jiang Y.-T."/>
            <person name="Yu X."/>
            <person name="Hao Y."/>
            <person name="Huang J."/>
            <person name="Zhao X.-W."/>
            <person name="Ke S."/>
            <person name="Chen Y.-Y."/>
            <person name="Wu W.-L."/>
            <person name="Hsu J.-L."/>
            <person name="Lin Y.-F."/>
            <person name="Huang M.-D."/>
            <person name="Li C.-Y."/>
            <person name="Huang L."/>
            <person name="Wang Z.-W."/>
            <person name="Zhao X."/>
            <person name="Zhong W.-Y."/>
            <person name="Peng D.-H."/>
            <person name="Ahmad S."/>
            <person name="Lan S."/>
            <person name="Zhang J.-S."/>
            <person name="Tsai W.-C."/>
            <person name="Van De Peer Y."/>
            <person name="Liu Z.-J."/>
        </authorList>
    </citation>
    <scope>NUCLEOTIDE SEQUENCE</scope>
    <source>
        <strain evidence="2">SCP</strain>
        <tissue evidence="2">Leaves</tissue>
    </source>
</reference>
<evidence type="ECO:0000313" key="3">
    <source>
        <dbReference type="Proteomes" id="UP001179952"/>
    </source>
</evidence>
<keyword evidence="1" id="KW-0812">Transmembrane</keyword>